<name>A0AAW2NSL4_SESRA</name>
<proteinExistence type="predicted"/>
<evidence type="ECO:0000256" key="1">
    <source>
        <dbReference type="SAM" id="MobiDB-lite"/>
    </source>
</evidence>
<sequence length="117" mass="13077">MASSDESVHFVGKPSGRGSLRGYFEEGGFSVRGSFEWSKEEAAQDGGVFSLFDRRGGRSGRKERRGSFFSEREGKSSHKPSGCAFLFHDRLGVFDLQVVPHYAVEEGVFYPKFHGYL</sequence>
<evidence type="ECO:0000313" key="2">
    <source>
        <dbReference type="EMBL" id="KAL0345506.1"/>
    </source>
</evidence>
<gene>
    <name evidence="2" type="ORF">Sradi_4381900</name>
</gene>
<reference evidence="2" key="2">
    <citation type="journal article" date="2024" name="Plant">
        <title>Genomic evolution and insights into agronomic trait innovations of Sesamum species.</title>
        <authorList>
            <person name="Miao H."/>
            <person name="Wang L."/>
            <person name="Qu L."/>
            <person name="Liu H."/>
            <person name="Sun Y."/>
            <person name="Le M."/>
            <person name="Wang Q."/>
            <person name="Wei S."/>
            <person name="Zheng Y."/>
            <person name="Lin W."/>
            <person name="Duan Y."/>
            <person name="Cao H."/>
            <person name="Xiong S."/>
            <person name="Wang X."/>
            <person name="Wei L."/>
            <person name="Li C."/>
            <person name="Ma Q."/>
            <person name="Ju M."/>
            <person name="Zhao R."/>
            <person name="Li G."/>
            <person name="Mu C."/>
            <person name="Tian Q."/>
            <person name="Mei H."/>
            <person name="Zhang T."/>
            <person name="Gao T."/>
            <person name="Zhang H."/>
        </authorList>
    </citation>
    <scope>NUCLEOTIDE SEQUENCE</scope>
    <source>
        <strain evidence="2">G02</strain>
    </source>
</reference>
<dbReference type="AlphaFoldDB" id="A0AAW2NSL4"/>
<dbReference type="EMBL" id="JACGWJ010000019">
    <property type="protein sequence ID" value="KAL0345506.1"/>
    <property type="molecule type" value="Genomic_DNA"/>
</dbReference>
<protein>
    <submittedName>
        <fullName evidence="2">Uncharacterized protein</fullName>
    </submittedName>
</protein>
<organism evidence="2">
    <name type="scientific">Sesamum radiatum</name>
    <name type="common">Black benniseed</name>
    <dbReference type="NCBI Taxonomy" id="300843"/>
    <lineage>
        <taxon>Eukaryota</taxon>
        <taxon>Viridiplantae</taxon>
        <taxon>Streptophyta</taxon>
        <taxon>Embryophyta</taxon>
        <taxon>Tracheophyta</taxon>
        <taxon>Spermatophyta</taxon>
        <taxon>Magnoliopsida</taxon>
        <taxon>eudicotyledons</taxon>
        <taxon>Gunneridae</taxon>
        <taxon>Pentapetalae</taxon>
        <taxon>asterids</taxon>
        <taxon>lamiids</taxon>
        <taxon>Lamiales</taxon>
        <taxon>Pedaliaceae</taxon>
        <taxon>Sesamum</taxon>
    </lineage>
</organism>
<comment type="caution">
    <text evidence="2">The sequence shown here is derived from an EMBL/GenBank/DDBJ whole genome shotgun (WGS) entry which is preliminary data.</text>
</comment>
<feature type="region of interest" description="Disordered" evidence="1">
    <location>
        <begin position="50"/>
        <end position="81"/>
    </location>
</feature>
<reference evidence="2" key="1">
    <citation type="submission" date="2020-06" db="EMBL/GenBank/DDBJ databases">
        <authorList>
            <person name="Li T."/>
            <person name="Hu X."/>
            <person name="Zhang T."/>
            <person name="Song X."/>
            <person name="Zhang H."/>
            <person name="Dai N."/>
            <person name="Sheng W."/>
            <person name="Hou X."/>
            <person name="Wei L."/>
        </authorList>
    </citation>
    <scope>NUCLEOTIDE SEQUENCE</scope>
    <source>
        <strain evidence="2">G02</strain>
        <tissue evidence="2">Leaf</tissue>
    </source>
</reference>
<accession>A0AAW2NSL4</accession>